<dbReference type="Proteomes" id="UP000655208">
    <property type="component" value="Unassembled WGS sequence"/>
</dbReference>
<dbReference type="PANTHER" id="PTHR43591:SF24">
    <property type="entry name" value="2-METHOXY-6-POLYPRENYL-1,4-BENZOQUINOL METHYLASE, MITOCHONDRIAL"/>
    <property type="match status" value="1"/>
</dbReference>
<dbReference type="PANTHER" id="PTHR43591">
    <property type="entry name" value="METHYLTRANSFERASE"/>
    <property type="match status" value="1"/>
</dbReference>
<reference evidence="1" key="2">
    <citation type="submission" date="2020-09" db="EMBL/GenBank/DDBJ databases">
        <authorList>
            <person name="Sun Q."/>
            <person name="Zhou Y."/>
        </authorList>
    </citation>
    <scope>NUCLEOTIDE SEQUENCE</scope>
    <source>
        <strain evidence="1">CGMCC 4.7308</strain>
    </source>
</reference>
<keyword evidence="1" id="KW-0830">Ubiquinone</keyword>
<dbReference type="EMBL" id="BMNA01000009">
    <property type="protein sequence ID" value="GGM12103.1"/>
    <property type="molecule type" value="Genomic_DNA"/>
</dbReference>
<dbReference type="AlphaFoldDB" id="A0A917WKA9"/>
<dbReference type="CDD" id="cd02440">
    <property type="entry name" value="AdoMet_MTases"/>
    <property type="match status" value="1"/>
</dbReference>
<keyword evidence="1" id="KW-0489">Methyltransferase</keyword>
<reference evidence="1" key="1">
    <citation type="journal article" date="2014" name="Int. J. Syst. Evol. Microbiol.">
        <title>Complete genome sequence of Corynebacterium casei LMG S-19264T (=DSM 44701T), isolated from a smear-ripened cheese.</title>
        <authorList>
            <consortium name="US DOE Joint Genome Institute (JGI-PGF)"/>
            <person name="Walter F."/>
            <person name="Albersmeier A."/>
            <person name="Kalinowski J."/>
            <person name="Ruckert C."/>
        </authorList>
    </citation>
    <scope>NUCLEOTIDE SEQUENCE</scope>
    <source>
        <strain evidence="1">CGMCC 4.7308</strain>
    </source>
</reference>
<name>A0A917WKA9_9ACTN</name>
<sequence length="271" mass="29061">MTTVRPDGSPPAGTPGAGGLDVEAAFDAAAPRYDLMVALNPGYHHHLRMAAKALVERLPATGPLRLLDLGCGSGASTRALLDRLSADVAPDRGPVEVVGVDASAGMLAQARRRAWPAVVRFLHARAEDLVPPVPDAVDRVVGAPLDGVLAAYLFRNVPAEHRDAVLAALFDRLRPGGTLAVQEYSVAGSRRAGRVWTAVCWAVVVPLSLLTSGSSRIYRYLWRSVQRFDSVEQFTDRLHRAGFVDVRVRTVSGWQRDILHTVRASRPAAGG</sequence>
<protein>
    <submittedName>
        <fullName evidence="1">Ubiquinone/menaquinone biosynthesis methyltransferase</fullName>
    </submittedName>
</protein>
<dbReference type="Gene3D" id="3.40.50.150">
    <property type="entry name" value="Vaccinia Virus protein VP39"/>
    <property type="match status" value="1"/>
</dbReference>
<proteinExistence type="predicted"/>
<keyword evidence="1" id="KW-0808">Transferase</keyword>
<gene>
    <name evidence="1" type="primary">ubiE</name>
    <name evidence="1" type="ORF">GCM10011594_34950</name>
</gene>
<dbReference type="GO" id="GO:0008168">
    <property type="term" value="F:methyltransferase activity"/>
    <property type="evidence" value="ECO:0007669"/>
    <property type="project" value="UniProtKB-KW"/>
</dbReference>
<comment type="caution">
    <text evidence="1">The sequence shown here is derived from an EMBL/GenBank/DDBJ whole genome shotgun (WGS) entry which is preliminary data.</text>
</comment>
<accession>A0A917WKA9</accession>
<dbReference type="Pfam" id="PF01209">
    <property type="entry name" value="Ubie_methyltran"/>
    <property type="match status" value="1"/>
</dbReference>
<dbReference type="InterPro" id="IPR029063">
    <property type="entry name" value="SAM-dependent_MTases_sf"/>
</dbReference>
<dbReference type="GO" id="GO:0032259">
    <property type="term" value="P:methylation"/>
    <property type="evidence" value="ECO:0007669"/>
    <property type="project" value="UniProtKB-KW"/>
</dbReference>
<organism evidence="1 2">
    <name type="scientific">Nakamurella endophytica</name>
    <dbReference type="NCBI Taxonomy" id="1748367"/>
    <lineage>
        <taxon>Bacteria</taxon>
        <taxon>Bacillati</taxon>
        <taxon>Actinomycetota</taxon>
        <taxon>Actinomycetes</taxon>
        <taxon>Nakamurellales</taxon>
        <taxon>Nakamurellaceae</taxon>
        <taxon>Nakamurella</taxon>
    </lineage>
</organism>
<keyword evidence="2" id="KW-1185">Reference proteome</keyword>
<dbReference type="RefSeq" id="WP_188943741.1">
    <property type="nucleotide sequence ID" value="NZ_BMNA01000009.1"/>
</dbReference>
<evidence type="ECO:0000313" key="1">
    <source>
        <dbReference type="EMBL" id="GGM12103.1"/>
    </source>
</evidence>
<evidence type="ECO:0000313" key="2">
    <source>
        <dbReference type="Proteomes" id="UP000655208"/>
    </source>
</evidence>
<dbReference type="SUPFAM" id="SSF53335">
    <property type="entry name" value="S-adenosyl-L-methionine-dependent methyltransferases"/>
    <property type="match status" value="1"/>
</dbReference>